<dbReference type="Gene3D" id="1.10.10.10">
    <property type="entry name" value="Winged helix-like DNA-binding domain superfamily/Winged helix DNA-binding domain"/>
    <property type="match status" value="1"/>
</dbReference>
<evidence type="ECO:0000313" key="3">
    <source>
        <dbReference type="EMBL" id="MBO0947847.1"/>
    </source>
</evidence>
<evidence type="ECO:0000313" key="4">
    <source>
        <dbReference type="Proteomes" id="UP000664628"/>
    </source>
</evidence>
<evidence type="ECO:0000259" key="2">
    <source>
        <dbReference type="SMART" id="SM00347"/>
    </source>
</evidence>
<dbReference type="Pfam" id="PF12802">
    <property type="entry name" value="MarR_2"/>
    <property type="match status" value="1"/>
</dbReference>
<dbReference type="CDD" id="cd00090">
    <property type="entry name" value="HTH_ARSR"/>
    <property type="match status" value="1"/>
</dbReference>
<gene>
    <name evidence="3" type="ORF">J2I46_04590</name>
</gene>
<dbReference type="InterPro" id="IPR039422">
    <property type="entry name" value="MarR/SlyA-like"/>
</dbReference>
<reference evidence="3 4" key="1">
    <citation type="submission" date="2021-03" db="EMBL/GenBank/DDBJ databases">
        <title>Fibrella sp. HMF5405 genome sequencing and assembly.</title>
        <authorList>
            <person name="Kang H."/>
            <person name="Kim H."/>
            <person name="Bae S."/>
            <person name="Joh K."/>
        </authorList>
    </citation>
    <scope>NUCLEOTIDE SEQUENCE [LARGE SCALE GENOMIC DNA]</scope>
    <source>
        <strain evidence="3 4">HMF5405</strain>
    </source>
</reference>
<dbReference type="PANTHER" id="PTHR33164">
    <property type="entry name" value="TRANSCRIPTIONAL REGULATOR, MARR FAMILY"/>
    <property type="match status" value="1"/>
</dbReference>
<dbReference type="EMBL" id="JAFMYW010000001">
    <property type="protein sequence ID" value="MBO0947847.1"/>
    <property type="molecule type" value="Genomic_DNA"/>
</dbReference>
<comment type="caution">
    <text evidence="3">The sequence shown here is derived from an EMBL/GenBank/DDBJ whole genome shotgun (WGS) entry which is preliminary data.</text>
</comment>
<evidence type="ECO:0000256" key="1">
    <source>
        <dbReference type="SAM" id="MobiDB-lite"/>
    </source>
</evidence>
<sequence length="167" mass="17784">MDSVAPHTDLPTTTSPGESGTAALSTRFGACLLFSANALARSLTTIGDGEFAQLGLSYSHAYLLNEIALNPGMTPTYLSETLLLSPSTITRLIEKLEGKGLARREMVGKHTMVFATQAGEDLAPAVDRAWQANWAKFSEKLGEDNALALTRQIFAAAERLNADPSGE</sequence>
<proteinExistence type="predicted"/>
<dbReference type="SMART" id="SM00347">
    <property type="entry name" value="HTH_MARR"/>
    <property type="match status" value="1"/>
</dbReference>
<dbReference type="InterPro" id="IPR000835">
    <property type="entry name" value="HTH_MarR-typ"/>
</dbReference>
<dbReference type="SUPFAM" id="SSF46785">
    <property type="entry name" value="Winged helix' DNA-binding domain"/>
    <property type="match status" value="1"/>
</dbReference>
<dbReference type="InterPro" id="IPR036388">
    <property type="entry name" value="WH-like_DNA-bd_sf"/>
</dbReference>
<keyword evidence="4" id="KW-1185">Reference proteome</keyword>
<dbReference type="Proteomes" id="UP000664628">
    <property type="component" value="Unassembled WGS sequence"/>
</dbReference>
<feature type="compositionally biased region" description="Polar residues" evidence="1">
    <location>
        <begin position="10"/>
        <end position="20"/>
    </location>
</feature>
<feature type="domain" description="HTH marR-type" evidence="2">
    <location>
        <begin position="49"/>
        <end position="146"/>
    </location>
</feature>
<organism evidence="3 4">
    <name type="scientific">Fibrella forsythiae</name>
    <dbReference type="NCBI Taxonomy" id="2817061"/>
    <lineage>
        <taxon>Bacteria</taxon>
        <taxon>Pseudomonadati</taxon>
        <taxon>Bacteroidota</taxon>
        <taxon>Cytophagia</taxon>
        <taxon>Cytophagales</taxon>
        <taxon>Spirosomataceae</taxon>
        <taxon>Fibrella</taxon>
    </lineage>
</organism>
<dbReference type="InterPro" id="IPR036390">
    <property type="entry name" value="WH_DNA-bd_sf"/>
</dbReference>
<dbReference type="PANTHER" id="PTHR33164:SF43">
    <property type="entry name" value="HTH-TYPE TRANSCRIPTIONAL REPRESSOR YETL"/>
    <property type="match status" value="1"/>
</dbReference>
<protein>
    <submittedName>
        <fullName evidence="3">Winged helix-turn-helix transcriptional regulator</fullName>
    </submittedName>
</protein>
<name>A0ABS3JCX2_9BACT</name>
<accession>A0ABS3JCX2</accession>
<dbReference type="InterPro" id="IPR011991">
    <property type="entry name" value="ArsR-like_HTH"/>
</dbReference>
<feature type="region of interest" description="Disordered" evidence="1">
    <location>
        <begin position="1"/>
        <end position="20"/>
    </location>
</feature>